<organism evidence="7 8">
    <name type="scientific">candidate division WOR-3 bacterium JGI_Cruoil_03_44_89</name>
    <dbReference type="NCBI Taxonomy" id="1973748"/>
    <lineage>
        <taxon>Bacteria</taxon>
        <taxon>Bacteria division WOR-3</taxon>
    </lineage>
</organism>
<dbReference type="EC" id="2.1.1.72" evidence="1"/>
<dbReference type="GO" id="GO:0003677">
    <property type="term" value="F:DNA binding"/>
    <property type="evidence" value="ECO:0007669"/>
    <property type="project" value="InterPro"/>
</dbReference>
<dbReference type="InterPro" id="IPR050953">
    <property type="entry name" value="N4_N6_ade-DNA_methylase"/>
</dbReference>
<evidence type="ECO:0000256" key="1">
    <source>
        <dbReference type="ARBA" id="ARBA00011900"/>
    </source>
</evidence>
<feature type="domain" description="DNA methylase adenine-specific" evidence="5">
    <location>
        <begin position="301"/>
        <end position="514"/>
    </location>
</feature>
<dbReference type="PANTHER" id="PTHR33841">
    <property type="entry name" value="DNA METHYLTRANSFERASE YEEA-RELATED"/>
    <property type="match status" value="1"/>
</dbReference>
<gene>
    <name evidence="7" type="ORF">CH333_00650</name>
</gene>
<dbReference type="GO" id="GO:0032259">
    <property type="term" value="P:methylation"/>
    <property type="evidence" value="ECO:0007669"/>
    <property type="project" value="UniProtKB-KW"/>
</dbReference>
<dbReference type="InterPro" id="IPR003356">
    <property type="entry name" value="DNA_methylase_A-5"/>
</dbReference>
<dbReference type="InterPro" id="IPR029063">
    <property type="entry name" value="SAM-dependent_MTases_sf"/>
</dbReference>
<dbReference type="PRINTS" id="PR00507">
    <property type="entry name" value="N12N6MTFRASE"/>
</dbReference>
<accession>A0A235BYV0</accession>
<dbReference type="InterPro" id="IPR041635">
    <property type="entry name" value="Type_ISP_LLaBIII_C"/>
</dbReference>
<dbReference type="PANTHER" id="PTHR33841:SF1">
    <property type="entry name" value="DNA METHYLTRANSFERASE A"/>
    <property type="match status" value="1"/>
</dbReference>
<evidence type="ECO:0000259" key="6">
    <source>
        <dbReference type="Pfam" id="PF18135"/>
    </source>
</evidence>
<name>A0A235BYV0_UNCW3</name>
<keyword evidence="2 7" id="KW-0489">Methyltransferase</keyword>
<evidence type="ECO:0000256" key="4">
    <source>
        <dbReference type="ARBA" id="ARBA00047942"/>
    </source>
</evidence>
<protein>
    <recommendedName>
        <fullName evidence="1">site-specific DNA-methyltransferase (adenine-specific)</fullName>
        <ecNumber evidence="1">2.1.1.72</ecNumber>
    </recommendedName>
</protein>
<dbReference type="AlphaFoldDB" id="A0A235BYV0"/>
<dbReference type="EMBL" id="NOZQ01000009">
    <property type="protein sequence ID" value="OYD17518.1"/>
    <property type="molecule type" value="Genomic_DNA"/>
</dbReference>
<evidence type="ECO:0000256" key="2">
    <source>
        <dbReference type="ARBA" id="ARBA00022603"/>
    </source>
</evidence>
<feature type="domain" description="Type ISP restriction-modification enzyme LLaBIII C-terminal specificity" evidence="6">
    <location>
        <begin position="752"/>
        <end position="1099"/>
    </location>
</feature>
<dbReference type="Gene3D" id="3.40.50.150">
    <property type="entry name" value="Vaccinia Virus protein VP39"/>
    <property type="match status" value="1"/>
</dbReference>
<evidence type="ECO:0000259" key="5">
    <source>
        <dbReference type="Pfam" id="PF02384"/>
    </source>
</evidence>
<dbReference type="GO" id="GO:0008170">
    <property type="term" value="F:N-methyltransferase activity"/>
    <property type="evidence" value="ECO:0007669"/>
    <property type="project" value="InterPro"/>
</dbReference>
<dbReference type="Pfam" id="PF18135">
    <property type="entry name" value="Type_ISP_C"/>
    <property type="match status" value="1"/>
</dbReference>
<dbReference type="SUPFAM" id="SSF53335">
    <property type="entry name" value="S-adenosyl-L-methionine-dependent methyltransferases"/>
    <property type="match status" value="1"/>
</dbReference>
<dbReference type="Proteomes" id="UP000215215">
    <property type="component" value="Unassembled WGS sequence"/>
</dbReference>
<comment type="caution">
    <text evidence="7">The sequence shown here is derived from an EMBL/GenBank/DDBJ whole genome shotgun (WGS) entry which is preliminary data.</text>
</comment>
<sequence>MLKSYLKKIFEVANRGDAREESYYSILEGLLMEYIDTVGKKNVRITTLPKKAEAGNPDFRIWDGKQHIVGYIEAKAPTVEDLNRIEYSEQLKRYRRTFPNLILTNFFEFRLYRNGVLMDKVLIGRPYVVHKLKTTPPVEKKPDFLELLEKFFSFSLPKVYNAKTLALELAKRTRFLRDEVVSEELKEEETKGKGFVLGFYEAFRKFLISGLSKEGFADLYSQTITYGLFAARTRTENGFNRKLAYDSIPHTIGILRDVFRFISLEDLPPQMEWIIDDISEVLAVTDAKNILHEYFHEGKGKDPIVHFYETFLAEYDPKTRKGRGVYYTPEPVVSYIVRSLHNILKEHFNRADGFASDMVTVLDPAAGTLTFLADAAKLAVEEFVSKYGEGGKEKFIKEYILKNFYAFELMMAPYAVGHLKMSFLLEELGYKLQKDDRFKLYLTNTLEMEELAQTELPGMASLSEESHLAGKVKKEQPILVILGNPPYHGSSANLSEKEMVIKEGQRYVTHYTIQKDNGYYKLVAQDKKANRGIRIKQKTWIGELIEYYKIIDGQWLKERNPKWLQDDYVKFIRFAQWKINQAGEGVLGFITNHSYLDNPTFRGMRQSLMNTFNEIYVLDLHGNSLKREKCPDGSKDENVFDIQQGVTIGIFIKKQEKKDKPSFSIYRPSPQKKLFVKESIEEETEENAKKHECNVYHSEVWGIRENKNEWLLENDIKKTKWQKLSPKSDFYLFIPRDERLLESYEKYPKITKVFPINSVGIVTSRDTFVIKSDREALKRNIRMFRDEKMPDELVRRTFNLKDKSNWKLSDAREKIQKDKNWDKSITPILYRPFDVKWIFYHDAVIERSRKEVMRHMMQENLGLLTCRQQNKVGFYHTLVCDTIVESCVVSNKTREINYLFPLYLYQEKDGSKKRSIRSTVMLFESQADYKVKMPNLSLALVEQLTKAFKETLSPEQILFYIYAVLYSNTYRTKYAEFLKIDFPRIPFTRDYKIFNKMADYGKRLVDLHLLKSTELDPPIAKFQGEGGDRVEKLRYDEKQKCVYINQAQYFKGITADIWEYQIGGYQVCSKWLKDRKGRSLSLEDIKHYCKIVTSLQKTIVIQKTIDNIYSKVEKETTPDLQIGNDRVVIE</sequence>
<dbReference type="Pfam" id="PF02384">
    <property type="entry name" value="N6_Mtase"/>
    <property type="match status" value="1"/>
</dbReference>
<evidence type="ECO:0000313" key="7">
    <source>
        <dbReference type="EMBL" id="OYD17518.1"/>
    </source>
</evidence>
<keyword evidence="3 7" id="KW-0808">Transferase</keyword>
<evidence type="ECO:0000256" key="3">
    <source>
        <dbReference type="ARBA" id="ARBA00022679"/>
    </source>
</evidence>
<proteinExistence type="predicted"/>
<evidence type="ECO:0000313" key="8">
    <source>
        <dbReference type="Proteomes" id="UP000215215"/>
    </source>
</evidence>
<dbReference type="GO" id="GO:0009007">
    <property type="term" value="F:site-specific DNA-methyltransferase (adenine-specific) activity"/>
    <property type="evidence" value="ECO:0007669"/>
    <property type="project" value="UniProtKB-EC"/>
</dbReference>
<reference evidence="7 8" key="1">
    <citation type="submission" date="2017-07" db="EMBL/GenBank/DDBJ databases">
        <title>Recovery of genomes from metagenomes via a dereplication, aggregation, and scoring strategy.</title>
        <authorList>
            <person name="Sieber C.M."/>
            <person name="Probst A.J."/>
            <person name="Sharrar A."/>
            <person name="Thomas B.C."/>
            <person name="Hess M."/>
            <person name="Tringe S.G."/>
            <person name="Banfield J.F."/>
        </authorList>
    </citation>
    <scope>NUCLEOTIDE SEQUENCE [LARGE SCALE GENOMIC DNA]</scope>
    <source>
        <strain evidence="7">JGI_Cruoil_03_44_89</strain>
    </source>
</reference>
<comment type="catalytic activity">
    <reaction evidence="4">
        <text>a 2'-deoxyadenosine in DNA + S-adenosyl-L-methionine = an N(6)-methyl-2'-deoxyadenosine in DNA + S-adenosyl-L-homocysteine + H(+)</text>
        <dbReference type="Rhea" id="RHEA:15197"/>
        <dbReference type="Rhea" id="RHEA-COMP:12418"/>
        <dbReference type="Rhea" id="RHEA-COMP:12419"/>
        <dbReference type="ChEBI" id="CHEBI:15378"/>
        <dbReference type="ChEBI" id="CHEBI:57856"/>
        <dbReference type="ChEBI" id="CHEBI:59789"/>
        <dbReference type="ChEBI" id="CHEBI:90615"/>
        <dbReference type="ChEBI" id="CHEBI:90616"/>
        <dbReference type="EC" id="2.1.1.72"/>
    </reaction>
</comment>